<feature type="non-terminal residue" evidence="3">
    <location>
        <position position="1"/>
    </location>
</feature>
<feature type="compositionally biased region" description="Polar residues" evidence="2">
    <location>
        <begin position="214"/>
        <end position="224"/>
    </location>
</feature>
<dbReference type="InterPro" id="IPR009816">
    <property type="entry name" value="SPATS2-like"/>
</dbReference>
<reference evidence="3 4" key="1">
    <citation type="journal article" date="2013" name="Science">
        <title>Genomic diversity and evolution of the head crest in the rock pigeon.</title>
        <authorList>
            <person name="Shapiro M.D."/>
            <person name="Kronenberg Z."/>
            <person name="Li C."/>
            <person name="Domyan E.T."/>
            <person name="Pan H."/>
            <person name="Campbell M."/>
            <person name="Tan H."/>
            <person name="Huff C.D."/>
            <person name="Hu H."/>
            <person name="Vickrey A.I."/>
            <person name="Nielsen S.C."/>
            <person name="Stringham S.A."/>
            <person name="Hu H."/>
            <person name="Willerslev E."/>
            <person name="Gilbert M.T."/>
            <person name="Yandell M."/>
            <person name="Zhang G."/>
            <person name="Wang J."/>
        </authorList>
    </citation>
    <scope>NUCLEOTIDE SEQUENCE [LARGE SCALE GENOMIC DNA]</scope>
    <source>
        <tissue evidence="3">Blood</tissue>
    </source>
</reference>
<gene>
    <name evidence="3" type="primary">SPATS2</name>
    <name evidence="3" type="ORF">A306_00014224</name>
</gene>
<name>A0A2I0LJA4_COLLI</name>
<protein>
    <submittedName>
        <fullName evidence="3">Spermatogenesis associated, serine-rich 2</fullName>
    </submittedName>
</protein>
<sequence length="235" mass="25240">EQPLSPRTRRSLAGPSAAFDGSGPAGSAVQTPGSAVSRPVWELQPPARCSGARTLFPSPRTAAANTMSKKQNTKDPSGFVFDVQSNTVMAQGGAFENMKEKISAVRAIVPNRSNNEIVLVLQHFDNCVDRTVQAFMEGNASEVLKEWTVTGKKKNKKKKSKAKARAPSSGSDATKSAPAEEERPARPERAGINGFHVNPTTPSPPTRSARAWTRSPSTPGSWRTATCPREQRCLT</sequence>
<evidence type="ECO:0000256" key="1">
    <source>
        <dbReference type="ARBA" id="ARBA00007105"/>
    </source>
</evidence>
<feature type="compositionally biased region" description="Basic residues" evidence="2">
    <location>
        <begin position="151"/>
        <end position="164"/>
    </location>
</feature>
<dbReference type="InParanoid" id="A0A2I0LJA4"/>
<feature type="region of interest" description="Disordered" evidence="2">
    <location>
        <begin position="1"/>
        <end position="37"/>
    </location>
</feature>
<feature type="compositionally biased region" description="Basic and acidic residues" evidence="2">
    <location>
        <begin position="178"/>
        <end position="189"/>
    </location>
</feature>
<evidence type="ECO:0000256" key="2">
    <source>
        <dbReference type="SAM" id="MobiDB-lite"/>
    </source>
</evidence>
<feature type="region of interest" description="Disordered" evidence="2">
    <location>
        <begin position="151"/>
        <end position="235"/>
    </location>
</feature>
<dbReference type="AlphaFoldDB" id="A0A2I0LJA4"/>
<dbReference type="PANTHER" id="PTHR15623">
    <property type="entry name" value="SPERMATOGENESIS-ASSOCIATED SERINE-RICH PROTEIN 2-RELATED"/>
    <property type="match status" value="1"/>
</dbReference>
<dbReference type="SUPFAM" id="SSF46934">
    <property type="entry name" value="UBA-like"/>
    <property type="match status" value="1"/>
</dbReference>
<accession>A0A2I0LJA4</accession>
<proteinExistence type="inferred from homology"/>
<dbReference type="InterPro" id="IPR009060">
    <property type="entry name" value="UBA-like_sf"/>
</dbReference>
<dbReference type="EMBL" id="AKCR02000306">
    <property type="protein sequence ID" value="PKK17516.1"/>
    <property type="molecule type" value="Genomic_DNA"/>
</dbReference>
<comment type="caution">
    <text evidence="3">The sequence shown here is derived from an EMBL/GenBank/DDBJ whole genome shotgun (WGS) entry which is preliminary data.</text>
</comment>
<keyword evidence="4" id="KW-1185">Reference proteome</keyword>
<dbReference type="GO" id="GO:0005737">
    <property type="term" value="C:cytoplasm"/>
    <property type="evidence" value="ECO:0007669"/>
    <property type="project" value="TreeGrafter"/>
</dbReference>
<organism evidence="3 4">
    <name type="scientific">Columba livia</name>
    <name type="common">Rock dove</name>
    <dbReference type="NCBI Taxonomy" id="8932"/>
    <lineage>
        <taxon>Eukaryota</taxon>
        <taxon>Metazoa</taxon>
        <taxon>Chordata</taxon>
        <taxon>Craniata</taxon>
        <taxon>Vertebrata</taxon>
        <taxon>Euteleostomi</taxon>
        <taxon>Archelosauria</taxon>
        <taxon>Archosauria</taxon>
        <taxon>Dinosauria</taxon>
        <taxon>Saurischia</taxon>
        <taxon>Theropoda</taxon>
        <taxon>Coelurosauria</taxon>
        <taxon>Aves</taxon>
        <taxon>Neognathae</taxon>
        <taxon>Neoaves</taxon>
        <taxon>Columbimorphae</taxon>
        <taxon>Columbiformes</taxon>
        <taxon>Columbidae</taxon>
        <taxon>Columba</taxon>
    </lineage>
</organism>
<comment type="similarity">
    <text evidence="1">Belongs to the SPATS2 family.</text>
</comment>
<dbReference type="Proteomes" id="UP000053872">
    <property type="component" value="Unassembled WGS sequence"/>
</dbReference>
<evidence type="ECO:0000313" key="3">
    <source>
        <dbReference type="EMBL" id="PKK17516.1"/>
    </source>
</evidence>
<dbReference type="PANTHER" id="PTHR15623:SF10">
    <property type="entry name" value="SPERMATOGENESIS-ASSOCIATED SERINE-RICH PROTEIN 2"/>
    <property type="match status" value="1"/>
</dbReference>
<dbReference type="Pfam" id="PF07139">
    <property type="entry name" value="SPATS2-like"/>
    <property type="match status" value="1"/>
</dbReference>
<evidence type="ECO:0000313" key="4">
    <source>
        <dbReference type="Proteomes" id="UP000053872"/>
    </source>
</evidence>